<evidence type="ECO:0000256" key="7">
    <source>
        <dbReference type="RuleBase" id="RU003942"/>
    </source>
</evidence>
<dbReference type="AlphaFoldDB" id="A0A543N8Z3"/>
<dbReference type="InterPro" id="IPR045324">
    <property type="entry name" value="Small_multidrug_res"/>
</dbReference>
<evidence type="ECO:0000313" key="10">
    <source>
        <dbReference type="Proteomes" id="UP000317422"/>
    </source>
</evidence>
<evidence type="ECO:0000256" key="2">
    <source>
        <dbReference type="ARBA" id="ARBA00022448"/>
    </source>
</evidence>
<dbReference type="InterPro" id="IPR037185">
    <property type="entry name" value="EmrE-like"/>
</dbReference>
<keyword evidence="10" id="KW-1185">Reference proteome</keyword>
<dbReference type="Gene3D" id="1.10.3730.20">
    <property type="match status" value="1"/>
</dbReference>
<comment type="subcellular location">
    <subcellularLocation>
        <location evidence="1 7">Cell membrane</location>
        <topology evidence="1 7">Multi-pass membrane protein</topology>
    </subcellularLocation>
</comment>
<evidence type="ECO:0000256" key="5">
    <source>
        <dbReference type="ARBA" id="ARBA00022989"/>
    </source>
</evidence>
<dbReference type="PANTHER" id="PTHR30561:SF1">
    <property type="entry name" value="MULTIDRUG TRANSPORTER EMRE"/>
    <property type="match status" value="1"/>
</dbReference>
<keyword evidence="6 8" id="KW-0472">Membrane</keyword>
<dbReference type="FunFam" id="1.10.3730.20:FF:000001">
    <property type="entry name" value="Quaternary ammonium compound resistance transporter SugE"/>
    <property type="match status" value="1"/>
</dbReference>
<reference evidence="9 10" key="1">
    <citation type="submission" date="2019-06" db="EMBL/GenBank/DDBJ databases">
        <title>Sequencing the genomes of 1000 actinobacteria strains.</title>
        <authorList>
            <person name="Klenk H.-P."/>
        </authorList>
    </citation>
    <scope>NUCLEOTIDE SEQUENCE [LARGE SCALE GENOMIC DNA]</scope>
    <source>
        <strain evidence="9 10">DSM 45015</strain>
    </source>
</reference>
<keyword evidence="2" id="KW-0813">Transport</keyword>
<dbReference type="InterPro" id="IPR000390">
    <property type="entry name" value="Small_drug/metabolite_transptr"/>
</dbReference>
<keyword evidence="3" id="KW-1003">Cell membrane</keyword>
<name>A0A543N8Z3_9ACTN</name>
<sequence>MSWLLLIGAIITEVLATTSMKMSEGFTRLWPSIGMVVGYVVALGLLTLTLRTLEVSTAYAMWSGLGTALVAVIGVFAFGETMDWTKLVGLALIIAGVMLLNLAGAH</sequence>
<evidence type="ECO:0000256" key="6">
    <source>
        <dbReference type="ARBA" id="ARBA00023136"/>
    </source>
</evidence>
<dbReference type="OrthoDB" id="3175079at2"/>
<dbReference type="GO" id="GO:0022857">
    <property type="term" value="F:transmembrane transporter activity"/>
    <property type="evidence" value="ECO:0007669"/>
    <property type="project" value="InterPro"/>
</dbReference>
<dbReference type="EMBL" id="VFQC01000002">
    <property type="protein sequence ID" value="TQN28304.1"/>
    <property type="molecule type" value="Genomic_DNA"/>
</dbReference>
<gene>
    <name evidence="9" type="ORF">FHX37_3637</name>
</gene>
<evidence type="ECO:0000256" key="4">
    <source>
        <dbReference type="ARBA" id="ARBA00022692"/>
    </source>
</evidence>
<comment type="caution">
    <text evidence="9">The sequence shown here is derived from an EMBL/GenBank/DDBJ whole genome shotgun (WGS) entry which is preliminary data.</text>
</comment>
<dbReference type="RefSeq" id="WP_141925370.1">
    <property type="nucleotide sequence ID" value="NZ_VFQC01000002.1"/>
</dbReference>
<feature type="transmembrane region" description="Helical" evidence="8">
    <location>
        <begin position="84"/>
        <end position="103"/>
    </location>
</feature>
<evidence type="ECO:0000256" key="3">
    <source>
        <dbReference type="ARBA" id="ARBA00022475"/>
    </source>
</evidence>
<dbReference type="SUPFAM" id="SSF103481">
    <property type="entry name" value="Multidrug resistance efflux transporter EmrE"/>
    <property type="match status" value="1"/>
</dbReference>
<keyword evidence="4 7" id="KW-0812">Transmembrane</keyword>
<dbReference type="Pfam" id="PF00893">
    <property type="entry name" value="Multi_Drug_Res"/>
    <property type="match status" value="1"/>
</dbReference>
<evidence type="ECO:0000256" key="1">
    <source>
        <dbReference type="ARBA" id="ARBA00004651"/>
    </source>
</evidence>
<dbReference type="GO" id="GO:0005886">
    <property type="term" value="C:plasma membrane"/>
    <property type="evidence" value="ECO:0007669"/>
    <property type="project" value="UniProtKB-SubCell"/>
</dbReference>
<feature type="transmembrane region" description="Helical" evidence="8">
    <location>
        <begin position="57"/>
        <end position="78"/>
    </location>
</feature>
<protein>
    <submittedName>
        <fullName evidence="9">Small multidrug resistance pump</fullName>
    </submittedName>
</protein>
<keyword evidence="5 8" id="KW-1133">Transmembrane helix</keyword>
<comment type="similarity">
    <text evidence="7">Belongs to the drug/metabolite transporter (DMT) superfamily. Small multidrug resistance (SMR) (TC 2.A.7.1) family.</text>
</comment>
<organism evidence="9 10">
    <name type="scientific">Haloactinospora alba</name>
    <dbReference type="NCBI Taxonomy" id="405555"/>
    <lineage>
        <taxon>Bacteria</taxon>
        <taxon>Bacillati</taxon>
        <taxon>Actinomycetota</taxon>
        <taxon>Actinomycetes</taxon>
        <taxon>Streptosporangiales</taxon>
        <taxon>Nocardiopsidaceae</taxon>
        <taxon>Haloactinospora</taxon>
    </lineage>
</organism>
<dbReference type="PANTHER" id="PTHR30561">
    <property type="entry name" value="SMR FAMILY PROTON-DEPENDENT DRUG EFFLUX TRANSPORTER SUGE"/>
    <property type="match status" value="1"/>
</dbReference>
<feature type="transmembrane region" description="Helical" evidence="8">
    <location>
        <begin position="32"/>
        <end position="50"/>
    </location>
</feature>
<evidence type="ECO:0000256" key="8">
    <source>
        <dbReference type="SAM" id="Phobius"/>
    </source>
</evidence>
<evidence type="ECO:0000313" key="9">
    <source>
        <dbReference type="EMBL" id="TQN28304.1"/>
    </source>
</evidence>
<accession>A0A543N8Z3</accession>
<dbReference type="Proteomes" id="UP000317422">
    <property type="component" value="Unassembled WGS sequence"/>
</dbReference>
<proteinExistence type="inferred from homology"/>